<dbReference type="CDD" id="cd11619">
    <property type="entry name" value="HR1_CIP4-like"/>
    <property type="match status" value="1"/>
</dbReference>
<dbReference type="AlphaFoldDB" id="A0A2A2LG31"/>
<proteinExistence type="inferred from homology"/>
<accession>A0A2A2LG31</accession>
<evidence type="ECO:0000256" key="8">
    <source>
        <dbReference type="ARBA" id="ARBA00023054"/>
    </source>
</evidence>
<comment type="subcellular location">
    <subcellularLocation>
        <location evidence="1">Cell membrane</location>
    </subcellularLocation>
    <subcellularLocation>
        <location evidence="2">Cytoplasm</location>
    </subcellularLocation>
</comment>
<dbReference type="PANTHER" id="PTHR15735">
    <property type="entry name" value="FCH AND DOUBLE SH3 DOMAINS PROTEIN"/>
    <property type="match status" value="1"/>
</dbReference>
<comment type="caution">
    <text evidence="16">The sequence shown here is derived from an EMBL/GenBank/DDBJ whole genome shotgun (WGS) entry which is preliminary data.</text>
</comment>
<dbReference type="EMBL" id="LIAE01006806">
    <property type="protein sequence ID" value="PAV85129.1"/>
    <property type="molecule type" value="Genomic_DNA"/>
</dbReference>
<dbReference type="InterPro" id="IPR027267">
    <property type="entry name" value="AH/BAR_dom_sf"/>
</dbReference>
<keyword evidence="5" id="KW-1003">Cell membrane</keyword>
<evidence type="ECO:0000256" key="1">
    <source>
        <dbReference type="ARBA" id="ARBA00004236"/>
    </source>
</evidence>
<protein>
    <recommendedName>
        <fullName evidence="18">SH3 domain-containing protein</fullName>
    </recommendedName>
</protein>
<dbReference type="SUPFAM" id="SSF50044">
    <property type="entry name" value="SH3-domain"/>
    <property type="match status" value="1"/>
</dbReference>
<dbReference type="InterPro" id="IPR001060">
    <property type="entry name" value="FCH_dom"/>
</dbReference>
<keyword evidence="6" id="KW-0963">Cytoplasm</keyword>
<keyword evidence="9" id="KW-0472">Membrane</keyword>
<evidence type="ECO:0000256" key="9">
    <source>
        <dbReference type="ARBA" id="ARBA00023136"/>
    </source>
</evidence>
<reference evidence="16 17" key="1">
    <citation type="journal article" date="2017" name="Curr. Biol.">
        <title>Genome architecture and evolution of a unichromosomal asexual nematode.</title>
        <authorList>
            <person name="Fradin H."/>
            <person name="Zegar C."/>
            <person name="Gutwein M."/>
            <person name="Lucas J."/>
            <person name="Kovtun M."/>
            <person name="Corcoran D."/>
            <person name="Baugh L.R."/>
            <person name="Kiontke K."/>
            <person name="Gunsalus K."/>
            <person name="Fitch D.H."/>
            <person name="Piano F."/>
        </authorList>
    </citation>
    <scope>NUCLEOTIDE SEQUENCE [LARGE SCALE GENOMIC DNA]</scope>
    <source>
        <strain evidence="16">PF1309</strain>
    </source>
</reference>
<evidence type="ECO:0000256" key="7">
    <source>
        <dbReference type="ARBA" id="ARBA00022583"/>
    </source>
</evidence>
<feature type="domain" description="SH3" evidence="14">
    <location>
        <begin position="500"/>
        <end position="562"/>
    </location>
</feature>
<keyword evidence="4 10" id="KW-0728">SH3 domain</keyword>
<dbReference type="PANTHER" id="PTHR15735:SF12">
    <property type="entry name" value="CDC42-INTERACTING PROTEIN 4, ISOFORM B"/>
    <property type="match status" value="1"/>
</dbReference>
<dbReference type="GO" id="GO:0005886">
    <property type="term" value="C:plasma membrane"/>
    <property type="evidence" value="ECO:0007669"/>
    <property type="project" value="UniProtKB-SubCell"/>
</dbReference>
<sequence>MCRNEEVTQRRKKGRDGMNYRKMQRKDQTDAVAVHTQKGIEFLERIGTFAKERALIEEEYAAKLRSLAKKSLGKKKDDEEAMKTFTYVRSFSNLLKEVESIACQHEVIAERLKKDISSFVQAKSNQHRLSRKQCLQLRNQMSEEGKHAYAHALTMCNEAQQLHYDQLLPAMLDRMKNLDQERIHDTSVAMSMCITAETDVHPIIARCYEDMKRAVGQINPDHDMQMVVENLKTGYARPGPHGFEDLGDPGKVIESNGNSQVDLTLKRGLMSGTGKKDKSATIGVSRKHSMHQKLFGGREDKKAEANGEYGSLPPQQRIRRIQAKLVELEKERDKTQQSRDGLAKMQQVYKDNPKMGNAADCDGQLIQYQREIDALSTQVKKFQKMLDETNAFIASNGGSMNAGGDTPTSIRSASSASGSTQALHNKSATLGANSSSTPFSSPPFAQNNGSNNGHSHLAKRESYSDDHSMTSSDGGRGDSSRGGSGSAAIRDEVYEECEMPALGTALAQFSFDGGTEGTMKIGEGEELLLIERDEGDGWTRVRKLDTKMEGFVPSSYLKCKWYPE</sequence>
<dbReference type="STRING" id="2018661.A0A2A2LG31"/>
<evidence type="ECO:0000256" key="3">
    <source>
        <dbReference type="ARBA" id="ARBA00009426"/>
    </source>
</evidence>
<dbReference type="Pfam" id="PF00611">
    <property type="entry name" value="FCH"/>
    <property type="match status" value="1"/>
</dbReference>
<feature type="compositionally biased region" description="Low complexity" evidence="13">
    <location>
        <begin position="406"/>
        <end position="422"/>
    </location>
</feature>
<dbReference type="GO" id="GO:0006897">
    <property type="term" value="P:endocytosis"/>
    <property type="evidence" value="ECO:0007669"/>
    <property type="project" value="UniProtKB-KW"/>
</dbReference>
<dbReference type="Gene3D" id="2.30.30.40">
    <property type="entry name" value="SH3 Domains"/>
    <property type="match status" value="1"/>
</dbReference>
<name>A0A2A2LG31_9BILA</name>
<evidence type="ECO:0000256" key="10">
    <source>
        <dbReference type="PROSITE-ProRule" id="PRU00192"/>
    </source>
</evidence>
<dbReference type="Gene3D" id="1.20.1270.60">
    <property type="entry name" value="Arfaptin homology (AH) domain/BAR domain"/>
    <property type="match status" value="2"/>
</dbReference>
<dbReference type="Pfam" id="PF00018">
    <property type="entry name" value="SH3_1"/>
    <property type="match status" value="1"/>
</dbReference>
<evidence type="ECO:0000259" key="14">
    <source>
        <dbReference type="PROSITE" id="PS50002"/>
    </source>
</evidence>
<evidence type="ECO:0000256" key="5">
    <source>
        <dbReference type="ARBA" id="ARBA00022475"/>
    </source>
</evidence>
<evidence type="ECO:0008006" key="18">
    <source>
        <dbReference type="Google" id="ProtNLM"/>
    </source>
</evidence>
<keyword evidence="17" id="KW-1185">Reference proteome</keyword>
<evidence type="ECO:0000256" key="6">
    <source>
        <dbReference type="ARBA" id="ARBA00022490"/>
    </source>
</evidence>
<evidence type="ECO:0000313" key="17">
    <source>
        <dbReference type="Proteomes" id="UP000218231"/>
    </source>
</evidence>
<feature type="coiled-coil region" evidence="12">
    <location>
        <begin position="318"/>
        <end position="385"/>
    </location>
</feature>
<dbReference type="InterPro" id="IPR001452">
    <property type="entry name" value="SH3_domain"/>
</dbReference>
<dbReference type="OrthoDB" id="8783038at2759"/>
<evidence type="ECO:0000256" key="13">
    <source>
        <dbReference type="SAM" id="MobiDB-lite"/>
    </source>
</evidence>
<feature type="compositionally biased region" description="Basic and acidic residues" evidence="13">
    <location>
        <begin position="458"/>
        <end position="468"/>
    </location>
</feature>
<evidence type="ECO:0000256" key="2">
    <source>
        <dbReference type="ARBA" id="ARBA00004496"/>
    </source>
</evidence>
<feature type="region of interest" description="Disordered" evidence="13">
    <location>
        <begin position="394"/>
        <end position="487"/>
    </location>
</feature>
<keyword evidence="7" id="KW-0254">Endocytosis</keyword>
<dbReference type="InterPro" id="IPR057870">
    <property type="entry name" value="HR1_TOCA"/>
</dbReference>
<dbReference type="PROSITE" id="PS51860">
    <property type="entry name" value="REM_1"/>
    <property type="match status" value="1"/>
</dbReference>
<comment type="similarity">
    <text evidence="3">Belongs to the FNBP1 family.</text>
</comment>
<dbReference type="SMART" id="SM00055">
    <property type="entry name" value="FCH"/>
    <property type="match status" value="1"/>
</dbReference>
<dbReference type="GO" id="GO:0007165">
    <property type="term" value="P:signal transduction"/>
    <property type="evidence" value="ECO:0007669"/>
    <property type="project" value="InterPro"/>
</dbReference>
<dbReference type="CDD" id="cd11911">
    <property type="entry name" value="SH3_CIP4-like"/>
    <property type="match status" value="1"/>
</dbReference>
<dbReference type="Proteomes" id="UP000218231">
    <property type="component" value="Unassembled WGS sequence"/>
</dbReference>
<evidence type="ECO:0000313" key="16">
    <source>
        <dbReference type="EMBL" id="PAV85129.1"/>
    </source>
</evidence>
<dbReference type="Pfam" id="PF25610">
    <property type="entry name" value="HR1_TOCA"/>
    <property type="match status" value="1"/>
</dbReference>
<evidence type="ECO:0000256" key="11">
    <source>
        <dbReference type="PROSITE-ProRule" id="PRU01207"/>
    </source>
</evidence>
<dbReference type="GO" id="GO:0005737">
    <property type="term" value="C:cytoplasm"/>
    <property type="evidence" value="ECO:0007669"/>
    <property type="project" value="UniProtKB-SubCell"/>
</dbReference>
<evidence type="ECO:0000259" key="15">
    <source>
        <dbReference type="PROSITE" id="PS51860"/>
    </source>
</evidence>
<dbReference type="InterPro" id="IPR036028">
    <property type="entry name" value="SH3-like_dom_sf"/>
</dbReference>
<dbReference type="Gene3D" id="6.10.140.470">
    <property type="match status" value="1"/>
</dbReference>
<evidence type="ECO:0000256" key="12">
    <source>
        <dbReference type="SAM" id="Coils"/>
    </source>
</evidence>
<dbReference type="InterPro" id="IPR011072">
    <property type="entry name" value="HR1_rho-bd"/>
</dbReference>
<keyword evidence="8 11" id="KW-0175">Coiled coil</keyword>
<feature type="domain" description="REM-1" evidence="15">
    <location>
        <begin position="311"/>
        <end position="388"/>
    </location>
</feature>
<feature type="compositionally biased region" description="Polar residues" evidence="13">
    <location>
        <begin position="423"/>
        <end position="433"/>
    </location>
</feature>
<dbReference type="PROSITE" id="PS50002">
    <property type="entry name" value="SH3"/>
    <property type="match status" value="1"/>
</dbReference>
<evidence type="ECO:0000256" key="4">
    <source>
        <dbReference type="ARBA" id="ARBA00022443"/>
    </source>
</evidence>
<dbReference type="SUPFAM" id="SSF103657">
    <property type="entry name" value="BAR/IMD domain-like"/>
    <property type="match status" value="1"/>
</dbReference>
<dbReference type="SMART" id="SM00326">
    <property type="entry name" value="SH3"/>
    <property type="match status" value="1"/>
</dbReference>
<gene>
    <name evidence="16" type="ORF">WR25_04543</name>
</gene>
<organism evidence="16 17">
    <name type="scientific">Diploscapter pachys</name>
    <dbReference type="NCBI Taxonomy" id="2018661"/>
    <lineage>
        <taxon>Eukaryota</taxon>
        <taxon>Metazoa</taxon>
        <taxon>Ecdysozoa</taxon>
        <taxon>Nematoda</taxon>
        <taxon>Chromadorea</taxon>
        <taxon>Rhabditida</taxon>
        <taxon>Rhabditina</taxon>
        <taxon>Rhabditomorpha</taxon>
        <taxon>Rhabditoidea</taxon>
        <taxon>Rhabditidae</taxon>
        <taxon>Diploscapter</taxon>
    </lineage>
</organism>
<feature type="compositionally biased region" description="Low complexity" evidence="13">
    <location>
        <begin position="434"/>
        <end position="444"/>
    </location>
</feature>
<feature type="compositionally biased region" description="Polar residues" evidence="13">
    <location>
        <begin position="445"/>
        <end position="454"/>
    </location>
</feature>